<dbReference type="SMART" id="SM00093">
    <property type="entry name" value="SERPIN"/>
    <property type="match status" value="1"/>
</dbReference>
<dbReference type="PANTHER" id="PTHR11461:SF211">
    <property type="entry name" value="GH10112P-RELATED"/>
    <property type="match status" value="1"/>
</dbReference>
<reference evidence="4 5" key="1">
    <citation type="submission" date="2019-09" db="EMBL/GenBank/DDBJ databases">
        <title>Actinomadura physcomitrii sp. nov., a novel actinomycete isolated from moss [Physcomitrium sphaericum (Ludw) Fuernr].</title>
        <authorList>
            <person name="Zhuang X."/>
            <person name="Liu C."/>
        </authorList>
    </citation>
    <scope>NUCLEOTIDE SEQUENCE [LARGE SCALE GENOMIC DNA]</scope>
    <source>
        <strain evidence="4 5">HMC1</strain>
    </source>
</reference>
<dbReference type="SUPFAM" id="SSF56574">
    <property type="entry name" value="Serpins"/>
    <property type="match status" value="1"/>
</dbReference>
<sequence>MGFLRTSTALGCAAALSLAAACGSEGQEASTLRGAVAKVPAADPRPYAAADSAFGLKLLKAWCGKEPAANVVLSPSSLASGLGMVQLGARGQTAAAMARALALPAGDPVPGLHARNQAFKAFGGKDVTFTTTDQVWSDRRFKPDQAYLDKVATAYDAGLKLLDITGDPEGARQTINDAVKKATGDQIADLLPSGTVGKDTGWVLTDAVYLKAKWATPFKKSSTKPVPFTTAAGQKIDTDMMIRAGMFGYARTKGWTAVDLPYAGGRLSMTALLPDSARDGCPGLDADTLQEVTGALKPADIELSLPKAKLKSKADMKPLLTDLGMGAAFSDQADLTGISPDADKIQFVRHAATLLVDEKGTEAAAATGTGIGVTSAPPEPGAKVVFDRPYLMLVRDTKTGEPLFLARVADPSKKS</sequence>
<dbReference type="Gene3D" id="2.30.39.10">
    <property type="entry name" value="Alpha-1-antitrypsin, domain 1"/>
    <property type="match status" value="1"/>
</dbReference>
<dbReference type="PANTHER" id="PTHR11461">
    <property type="entry name" value="SERINE PROTEASE INHIBITOR, SERPIN"/>
    <property type="match status" value="1"/>
</dbReference>
<organism evidence="4 5">
    <name type="scientific">Actinomadura rudentiformis</name>
    <dbReference type="NCBI Taxonomy" id="359158"/>
    <lineage>
        <taxon>Bacteria</taxon>
        <taxon>Bacillati</taxon>
        <taxon>Actinomycetota</taxon>
        <taxon>Actinomycetes</taxon>
        <taxon>Streptosporangiales</taxon>
        <taxon>Thermomonosporaceae</taxon>
        <taxon>Actinomadura</taxon>
    </lineage>
</organism>
<feature type="chain" id="PRO_5038677974" evidence="2">
    <location>
        <begin position="21"/>
        <end position="415"/>
    </location>
</feature>
<comment type="similarity">
    <text evidence="1">Belongs to the serpin family.</text>
</comment>
<evidence type="ECO:0000313" key="4">
    <source>
        <dbReference type="EMBL" id="KAB2339827.1"/>
    </source>
</evidence>
<evidence type="ECO:0000256" key="1">
    <source>
        <dbReference type="RuleBase" id="RU000411"/>
    </source>
</evidence>
<dbReference type="EMBL" id="WBMT01000033">
    <property type="protein sequence ID" value="KAB2339827.1"/>
    <property type="molecule type" value="Genomic_DNA"/>
</dbReference>
<keyword evidence="2" id="KW-0732">Signal</keyword>
<feature type="signal peptide" evidence="2">
    <location>
        <begin position="1"/>
        <end position="20"/>
    </location>
</feature>
<evidence type="ECO:0000259" key="3">
    <source>
        <dbReference type="SMART" id="SM00093"/>
    </source>
</evidence>
<protein>
    <submittedName>
        <fullName evidence="4">Serpin family protein</fullName>
    </submittedName>
</protein>
<dbReference type="InterPro" id="IPR023796">
    <property type="entry name" value="Serpin_dom"/>
</dbReference>
<dbReference type="GO" id="GO:0005615">
    <property type="term" value="C:extracellular space"/>
    <property type="evidence" value="ECO:0007669"/>
    <property type="project" value="InterPro"/>
</dbReference>
<comment type="caution">
    <text evidence="4">The sequence shown here is derived from an EMBL/GenBank/DDBJ whole genome shotgun (WGS) entry which is preliminary data.</text>
</comment>
<accession>A0A6H9YEQ2</accession>
<dbReference type="Pfam" id="PF00079">
    <property type="entry name" value="Serpin"/>
    <property type="match status" value="1"/>
</dbReference>
<keyword evidence="5" id="KW-1185">Reference proteome</keyword>
<dbReference type="RefSeq" id="WP_151570518.1">
    <property type="nucleotide sequence ID" value="NZ_WBMT01000033.1"/>
</dbReference>
<dbReference type="CDD" id="cd19590">
    <property type="entry name" value="serpin_thermopin-like"/>
    <property type="match status" value="1"/>
</dbReference>
<dbReference type="PROSITE" id="PS51257">
    <property type="entry name" value="PROKAR_LIPOPROTEIN"/>
    <property type="match status" value="1"/>
</dbReference>
<dbReference type="Proteomes" id="UP000468735">
    <property type="component" value="Unassembled WGS sequence"/>
</dbReference>
<proteinExistence type="inferred from homology"/>
<name>A0A6H9YEQ2_9ACTN</name>
<dbReference type="InterPro" id="IPR036186">
    <property type="entry name" value="Serpin_sf"/>
</dbReference>
<dbReference type="OrthoDB" id="9764871at2"/>
<dbReference type="GO" id="GO:0004867">
    <property type="term" value="F:serine-type endopeptidase inhibitor activity"/>
    <property type="evidence" value="ECO:0007669"/>
    <property type="project" value="InterPro"/>
</dbReference>
<dbReference type="AlphaFoldDB" id="A0A6H9YEQ2"/>
<dbReference type="InterPro" id="IPR042178">
    <property type="entry name" value="Serpin_sf_1"/>
</dbReference>
<dbReference type="InterPro" id="IPR042185">
    <property type="entry name" value="Serpin_sf_2"/>
</dbReference>
<dbReference type="InterPro" id="IPR000215">
    <property type="entry name" value="Serpin_fam"/>
</dbReference>
<feature type="domain" description="Serpin" evidence="3">
    <location>
        <begin position="56"/>
        <end position="411"/>
    </location>
</feature>
<evidence type="ECO:0000313" key="5">
    <source>
        <dbReference type="Proteomes" id="UP000468735"/>
    </source>
</evidence>
<dbReference type="Gene3D" id="3.30.497.10">
    <property type="entry name" value="Antithrombin, subunit I, domain 2"/>
    <property type="match status" value="1"/>
</dbReference>
<gene>
    <name evidence="4" type="ORF">F8566_47050</name>
</gene>
<evidence type="ECO:0000256" key="2">
    <source>
        <dbReference type="SAM" id="SignalP"/>
    </source>
</evidence>